<proteinExistence type="predicted"/>
<name>A0A5C3PE69_9APHY</name>
<dbReference type="InterPro" id="IPR001180">
    <property type="entry name" value="CNH_dom"/>
</dbReference>
<dbReference type="GO" id="GO:0015031">
    <property type="term" value="P:protein transport"/>
    <property type="evidence" value="ECO:0007669"/>
    <property type="project" value="UniProtKB-KW"/>
</dbReference>
<evidence type="ECO:0000256" key="2">
    <source>
        <dbReference type="ARBA" id="ARBA00022448"/>
    </source>
</evidence>
<evidence type="ECO:0000313" key="8">
    <source>
        <dbReference type="Proteomes" id="UP000308197"/>
    </source>
</evidence>
<feature type="compositionally biased region" description="Basic and acidic residues" evidence="5">
    <location>
        <begin position="354"/>
        <end position="364"/>
    </location>
</feature>
<dbReference type="PROSITE" id="PS50219">
    <property type="entry name" value="CNH"/>
    <property type="match status" value="1"/>
</dbReference>
<dbReference type="InterPro" id="IPR032914">
    <property type="entry name" value="Vam6/VPS39/TRAP1"/>
</dbReference>
<dbReference type="Proteomes" id="UP000308197">
    <property type="component" value="Unassembled WGS sequence"/>
</dbReference>
<evidence type="ECO:0000256" key="4">
    <source>
        <dbReference type="ARBA" id="ARBA00022927"/>
    </source>
</evidence>
<dbReference type="EMBL" id="ML211148">
    <property type="protein sequence ID" value="TFK87551.1"/>
    <property type="molecule type" value="Genomic_DNA"/>
</dbReference>
<evidence type="ECO:0000313" key="7">
    <source>
        <dbReference type="EMBL" id="TFK87551.1"/>
    </source>
</evidence>
<feature type="domain" description="CNH" evidence="6">
    <location>
        <begin position="34"/>
        <end position="322"/>
    </location>
</feature>
<dbReference type="GO" id="GO:0005737">
    <property type="term" value="C:cytoplasm"/>
    <property type="evidence" value="ECO:0007669"/>
    <property type="project" value="UniProtKB-SubCell"/>
</dbReference>
<keyword evidence="4" id="KW-0653">Protein transport</keyword>
<dbReference type="AlphaFoldDB" id="A0A5C3PE69"/>
<protein>
    <recommendedName>
        <fullName evidence="6">CNH domain-containing protein</fullName>
    </recommendedName>
</protein>
<organism evidence="7 8">
    <name type="scientific">Polyporus arcularius HHB13444</name>
    <dbReference type="NCBI Taxonomy" id="1314778"/>
    <lineage>
        <taxon>Eukaryota</taxon>
        <taxon>Fungi</taxon>
        <taxon>Dikarya</taxon>
        <taxon>Basidiomycota</taxon>
        <taxon>Agaricomycotina</taxon>
        <taxon>Agaricomycetes</taxon>
        <taxon>Polyporales</taxon>
        <taxon>Polyporaceae</taxon>
        <taxon>Polyporus</taxon>
    </lineage>
</organism>
<accession>A0A5C3PE69</accession>
<dbReference type="InParanoid" id="A0A5C3PE69"/>
<evidence type="ECO:0000259" key="6">
    <source>
        <dbReference type="PROSITE" id="PS50219"/>
    </source>
</evidence>
<dbReference type="PANTHER" id="PTHR12894:SF27">
    <property type="entry name" value="TRANSFORMING GROWTH FACTOR-BETA RECEPTOR-ASSOCIATED PROTEIN 1"/>
    <property type="match status" value="1"/>
</dbReference>
<dbReference type="GO" id="GO:0016020">
    <property type="term" value="C:membrane"/>
    <property type="evidence" value="ECO:0007669"/>
    <property type="project" value="TreeGrafter"/>
</dbReference>
<evidence type="ECO:0000256" key="1">
    <source>
        <dbReference type="ARBA" id="ARBA00004496"/>
    </source>
</evidence>
<feature type="region of interest" description="Disordered" evidence="5">
    <location>
        <begin position="351"/>
        <end position="374"/>
    </location>
</feature>
<keyword evidence="8" id="KW-1185">Reference proteome</keyword>
<evidence type="ECO:0000256" key="3">
    <source>
        <dbReference type="ARBA" id="ARBA00022490"/>
    </source>
</evidence>
<dbReference type="GO" id="GO:0006914">
    <property type="term" value="P:autophagy"/>
    <property type="evidence" value="ECO:0007669"/>
    <property type="project" value="TreeGrafter"/>
</dbReference>
<sequence>MTYAPQNPVDVPPYQLQPLLSGVVDSLSRAAGHPVHIRCAQAIGSEIYVGCSNGELLRFALQANDAQSPESYTLLSRQSVPNEKPVDEIVLAPSISRALVLSDHQIHFYTIPSLDMVPLNHIKPIRNVVTFAVDEQHLRRPPQFMDDIPVPVEPIEFCVIKRSNIALYSLRERLFFQKEIPLPSGGTFARRTGKYLCVADREFYNMVDLAAASLLQLLPISQAPDPTVVVKPLIAVISEKEFLILSWTGATTIGVFITGDGDPVRGTLEWPSHPDAVSLDYPYVTTLLPNGTIEIHSIETQTIVQVVPGPPDAPSPLAGDRKALISCLNGFFIPSTQRSEKLRMVPQRLLRKSARGDSKSREQELEAVPDIPSL</sequence>
<gene>
    <name evidence="7" type="ORF">K466DRAFT_586271</name>
</gene>
<dbReference type="PANTHER" id="PTHR12894">
    <property type="entry name" value="CNH DOMAIN CONTAINING"/>
    <property type="match status" value="1"/>
</dbReference>
<comment type="subcellular location">
    <subcellularLocation>
        <location evidence="1">Cytoplasm</location>
    </subcellularLocation>
</comment>
<keyword evidence="3" id="KW-0963">Cytoplasm</keyword>
<evidence type="ECO:0000256" key="5">
    <source>
        <dbReference type="SAM" id="MobiDB-lite"/>
    </source>
</evidence>
<keyword evidence="2" id="KW-0813">Transport</keyword>
<dbReference type="GO" id="GO:0034058">
    <property type="term" value="P:endosomal vesicle fusion"/>
    <property type="evidence" value="ECO:0007669"/>
    <property type="project" value="TreeGrafter"/>
</dbReference>
<dbReference type="Pfam" id="PF00780">
    <property type="entry name" value="CNH"/>
    <property type="match status" value="1"/>
</dbReference>
<dbReference type="STRING" id="1314778.A0A5C3PE69"/>
<reference evidence="7 8" key="1">
    <citation type="journal article" date="2019" name="Nat. Ecol. Evol.">
        <title>Megaphylogeny resolves global patterns of mushroom evolution.</title>
        <authorList>
            <person name="Varga T."/>
            <person name="Krizsan K."/>
            <person name="Foldi C."/>
            <person name="Dima B."/>
            <person name="Sanchez-Garcia M."/>
            <person name="Sanchez-Ramirez S."/>
            <person name="Szollosi G.J."/>
            <person name="Szarkandi J.G."/>
            <person name="Papp V."/>
            <person name="Albert L."/>
            <person name="Andreopoulos W."/>
            <person name="Angelini C."/>
            <person name="Antonin V."/>
            <person name="Barry K.W."/>
            <person name="Bougher N.L."/>
            <person name="Buchanan P."/>
            <person name="Buyck B."/>
            <person name="Bense V."/>
            <person name="Catcheside P."/>
            <person name="Chovatia M."/>
            <person name="Cooper J."/>
            <person name="Damon W."/>
            <person name="Desjardin D."/>
            <person name="Finy P."/>
            <person name="Geml J."/>
            <person name="Haridas S."/>
            <person name="Hughes K."/>
            <person name="Justo A."/>
            <person name="Karasinski D."/>
            <person name="Kautmanova I."/>
            <person name="Kiss B."/>
            <person name="Kocsube S."/>
            <person name="Kotiranta H."/>
            <person name="LaButti K.M."/>
            <person name="Lechner B.E."/>
            <person name="Liimatainen K."/>
            <person name="Lipzen A."/>
            <person name="Lukacs Z."/>
            <person name="Mihaltcheva S."/>
            <person name="Morgado L.N."/>
            <person name="Niskanen T."/>
            <person name="Noordeloos M.E."/>
            <person name="Ohm R.A."/>
            <person name="Ortiz-Santana B."/>
            <person name="Ovrebo C."/>
            <person name="Racz N."/>
            <person name="Riley R."/>
            <person name="Savchenko A."/>
            <person name="Shiryaev A."/>
            <person name="Soop K."/>
            <person name="Spirin V."/>
            <person name="Szebenyi C."/>
            <person name="Tomsovsky M."/>
            <person name="Tulloss R.E."/>
            <person name="Uehling J."/>
            <person name="Grigoriev I.V."/>
            <person name="Vagvolgyi C."/>
            <person name="Papp T."/>
            <person name="Martin F.M."/>
            <person name="Miettinen O."/>
            <person name="Hibbett D.S."/>
            <person name="Nagy L.G."/>
        </authorList>
    </citation>
    <scope>NUCLEOTIDE SEQUENCE [LARGE SCALE GENOMIC DNA]</scope>
    <source>
        <strain evidence="7 8">HHB13444</strain>
    </source>
</reference>